<dbReference type="InterPro" id="IPR027417">
    <property type="entry name" value="P-loop_NTPase"/>
</dbReference>
<dbReference type="Gene3D" id="1.10.8.60">
    <property type="match status" value="1"/>
</dbReference>
<dbReference type="Gene3D" id="3.40.50.300">
    <property type="entry name" value="P-loop containing nucleotide triphosphate hydrolases"/>
    <property type="match status" value="1"/>
</dbReference>
<dbReference type="GO" id="GO:0005524">
    <property type="term" value="F:ATP binding"/>
    <property type="evidence" value="ECO:0007669"/>
    <property type="project" value="InterPro"/>
</dbReference>
<dbReference type="AlphaFoldDB" id="C4V8E8"/>
<dbReference type="KEGG" id="nce:NCER_100763"/>
<feature type="domain" description="ATPase AAA-type core" evidence="1">
    <location>
        <begin position="42"/>
        <end position="98"/>
    </location>
</feature>
<gene>
    <name evidence="2" type="ORF">NCER_100763</name>
</gene>
<dbReference type="SUPFAM" id="SSF52540">
    <property type="entry name" value="P-loop containing nucleoside triphosphate hydrolases"/>
    <property type="match status" value="1"/>
</dbReference>
<dbReference type="OMA" id="YNENDIF"/>
<dbReference type="OrthoDB" id="1926878at2759"/>
<name>C4V8E8_VAIC1</name>
<dbReference type="VEuPathDB" id="MicrosporidiaDB:NCER_100763"/>
<organism evidence="3">
    <name type="scientific">Vairimorpha ceranae (strain BRL01)</name>
    <name type="common">Microsporidian parasite</name>
    <name type="synonym">Nosema ceranae</name>
    <dbReference type="NCBI Taxonomy" id="578460"/>
    <lineage>
        <taxon>Eukaryota</taxon>
        <taxon>Fungi</taxon>
        <taxon>Fungi incertae sedis</taxon>
        <taxon>Microsporidia</taxon>
        <taxon>Nosematidae</taxon>
        <taxon>Vairimorpha</taxon>
    </lineage>
</organism>
<protein>
    <recommendedName>
        <fullName evidence="1">ATPase AAA-type core domain-containing protein</fullName>
    </recommendedName>
</protein>
<dbReference type="InParanoid" id="C4V8E8"/>
<dbReference type="Proteomes" id="UP000009082">
    <property type="component" value="Unassembled WGS sequence"/>
</dbReference>
<dbReference type="Pfam" id="PF00004">
    <property type="entry name" value="AAA"/>
    <property type="match status" value="1"/>
</dbReference>
<reference evidence="3" key="1">
    <citation type="journal article" date="2009" name="PLoS Pathog.">
        <title>Genomic analyses of the microsporidian Nosema ceranae, an emergent pathogen of honey bees.</title>
        <authorList>
            <person name="Cornman R.S."/>
            <person name="Chen Y.P."/>
            <person name="Schatz M.C."/>
            <person name="Street C."/>
            <person name="Zhao Y."/>
            <person name="Desany B."/>
            <person name="Egholm M."/>
            <person name="Hutchison S."/>
            <person name="Pettis J.S."/>
            <person name="Lipkin W.I."/>
            <person name="Evans J.D."/>
        </authorList>
    </citation>
    <scope>NUCLEOTIDE SEQUENCE [LARGE SCALE GENOMIC DNA]</scope>
    <source>
        <strain evidence="3">BRL01</strain>
    </source>
</reference>
<evidence type="ECO:0000313" key="3">
    <source>
        <dbReference type="Proteomes" id="UP000009082"/>
    </source>
</evidence>
<accession>C4V8E8</accession>
<dbReference type="CDD" id="cd00009">
    <property type="entry name" value="AAA"/>
    <property type="match status" value="1"/>
</dbReference>
<evidence type="ECO:0000313" key="2">
    <source>
        <dbReference type="EMBL" id="EEQ82509.1"/>
    </source>
</evidence>
<proteinExistence type="predicted"/>
<dbReference type="EMBL" id="ACOL01000049">
    <property type="protein sequence ID" value="EEQ82509.1"/>
    <property type="molecule type" value="Genomic_DNA"/>
</dbReference>
<evidence type="ECO:0000259" key="1">
    <source>
        <dbReference type="Pfam" id="PF00004"/>
    </source>
</evidence>
<dbReference type="InterPro" id="IPR003959">
    <property type="entry name" value="ATPase_AAA_core"/>
</dbReference>
<sequence length="255" mass="30275">MSLHKKIREVFSSASLNFYKREDVIEKVNNFINSKSDNILHLTGNPGSGKTSLAKYVCRNKKHMFINAYNENIKKLILLNHKNKIWIIDEFDKVNDSKFIINYIKTHNKKLITLSNSLNNFKCLNEINISLRPYTSKEIEDILHLKCEEVGEKFLNEFEIKFIAKMFGRTGDMRLVFNFIRDNYDKTTQKIILNKSTEDNKDVEDVNIHHKIIKEIVFKNFDRRKAFSIYIEECEKLGIPYLFRNDFYSVYDIYS</sequence>
<dbReference type="STRING" id="578460.C4V8E8"/>
<dbReference type="HOGENOM" id="CLU_078003_0_0_1"/>
<dbReference type="GO" id="GO:0016887">
    <property type="term" value="F:ATP hydrolysis activity"/>
    <property type="evidence" value="ECO:0007669"/>
    <property type="project" value="InterPro"/>
</dbReference>